<evidence type="ECO:0000256" key="11">
    <source>
        <dbReference type="ARBA" id="ARBA00023163"/>
    </source>
</evidence>
<dbReference type="SUPFAM" id="SSF57783">
    <property type="entry name" value="Zinc beta-ribbon"/>
    <property type="match status" value="1"/>
</dbReference>
<keyword evidence="1 12" id="KW-0240">DNA-directed RNA polymerase</keyword>
<dbReference type="GO" id="GO:0005737">
    <property type="term" value="C:cytoplasm"/>
    <property type="evidence" value="ECO:0007669"/>
    <property type="project" value="TreeGrafter"/>
</dbReference>
<comment type="domain">
    <text evidence="12">Contains an N-terminal zinc-binding domain, a central core domain that contains the primase activity, and a C-terminal DnaB-binding domain.</text>
</comment>
<dbReference type="Pfam" id="PF01807">
    <property type="entry name" value="Zn_ribbon_DnaG"/>
    <property type="match status" value="1"/>
</dbReference>
<sequence length="618" mass="70223">MSALIDFANKLLARVDIVEVVGEYVPLKRAGQNYRGLCPFHREKTPSFNVSPTKQIFHCFGCGVGGDAIRFIMRIEHLEWVDALKLLAQKHGIPLPEFERRTADKAIQDAKTKLYEVNKLACEFYAANLQKALKDPKHPATQYLAKRKINAELATRFSLGLAPTGWTDFTEAAKRAGFEPETVVGAGLAIRHSESGRVYDRFRNRIIFPICDSLGRPVAFGARVYAPDAAPDEPKYINSPETAIYRKGQVLYGLHLAKDSIVREGYALLMEGYLDVIRAHQFGFTHAVATCGTALTEEQGGTLKKLARRVLFAYDGDEAGQKAMLRGCEVLLEYELGIQVVVLPDPHDPDSYLVEYGTEPFRQLIAKSRDFFDFFLDRAIERFGSGTVAAKVECVQFLIPILQRVRNAVAQREYVRMAARRLDVDEAALLRQLRSKQKSSPQQLAKTLTHATSSEPRSECTLLKLVVEYENMRAWAFEHVVPDWLASSRVRKWFERCRTLHAEGRLLGWESLLRECSDDETDEDARFLREVAFMEGEPVDQLTSETLSSFLARLKRSFFERMVADYCSTLRHLYPEDPEGETWRKMVEELSEHHPALREALLLAQRTSVLRMLPNFGH</sequence>
<dbReference type="GO" id="GO:0003899">
    <property type="term" value="F:DNA-directed RNA polymerase activity"/>
    <property type="evidence" value="ECO:0007669"/>
    <property type="project" value="UniProtKB-UniRule"/>
</dbReference>
<dbReference type="InterPro" id="IPR019475">
    <property type="entry name" value="DNA_primase_DnaB-bd"/>
</dbReference>
<keyword evidence="7 12" id="KW-0863">Zinc-finger</keyword>
<name>A0A2Z4Y5B6_SUMC1</name>
<keyword evidence="4 12" id="KW-0548">Nucleotidyltransferase</keyword>
<keyword evidence="8 12" id="KW-0862">Zinc</keyword>
<comment type="cofactor">
    <cofactor evidence="12 13 14">
        <name>Zn(2+)</name>
        <dbReference type="ChEBI" id="CHEBI:29105"/>
    </cofactor>
    <text evidence="12 13 14">Binds 1 zinc ion per monomer.</text>
</comment>
<dbReference type="KEGG" id="schv:BRCON_1573"/>
<keyword evidence="9" id="KW-0460">Magnesium</keyword>
<dbReference type="InterPro" id="IPR034151">
    <property type="entry name" value="TOPRIM_DnaG_bac"/>
</dbReference>
<dbReference type="EMBL" id="CP030759">
    <property type="protein sequence ID" value="AXA36350.1"/>
    <property type="molecule type" value="Genomic_DNA"/>
</dbReference>
<evidence type="ECO:0000256" key="6">
    <source>
        <dbReference type="ARBA" id="ARBA00022723"/>
    </source>
</evidence>
<dbReference type="EC" id="2.7.7.101" evidence="12"/>
<dbReference type="Gene3D" id="3.90.580.10">
    <property type="entry name" value="Zinc finger, CHC2-type domain"/>
    <property type="match status" value="1"/>
</dbReference>
<gene>
    <name evidence="12" type="primary">dnaG</name>
    <name evidence="16" type="ORF">BRCON_1573</name>
</gene>
<dbReference type="GO" id="GO:0006269">
    <property type="term" value="P:DNA replication, synthesis of primer"/>
    <property type="evidence" value="ECO:0007669"/>
    <property type="project" value="UniProtKB-UniRule"/>
</dbReference>
<dbReference type="SMART" id="SM00493">
    <property type="entry name" value="TOPRIM"/>
    <property type="match status" value="1"/>
</dbReference>
<evidence type="ECO:0000256" key="13">
    <source>
        <dbReference type="PIRNR" id="PIRNR002811"/>
    </source>
</evidence>
<evidence type="ECO:0000256" key="1">
    <source>
        <dbReference type="ARBA" id="ARBA00022478"/>
    </source>
</evidence>
<dbReference type="InterPro" id="IPR036977">
    <property type="entry name" value="DNA_primase_Znf_CHC2"/>
</dbReference>
<evidence type="ECO:0000259" key="15">
    <source>
        <dbReference type="PROSITE" id="PS50880"/>
    </source>
</evidence>
<organism evidence="16 17">
    <name type="scientific">Sumerlaea chitinivorans</name>
    <dbReference type="NCBI Taxonomy" id="2250252"/>
    <lineage>
        <taxon>Bacteria</taxon>
        <taxon>Candidatus Sumerlaeota</taxon>
        <taxon>Candidatus Sumerlaeia</taxon>
        <taxon>Candidatus Sumerlaeales</taxon>
        <taxon>Candidatus Sumerlaeaceae</taxon>
        <taxon>Candidatus Sumerlaea</taxon>
    </lineage>
</organism>
<comment type="function">
    <text evidence="12 13">RNA polymerase that catalyzes the synthesis of short RNA molecules used as primers for DNA polymerase during DNA replication.</text>
</comment>
<evidence type="ECO:0000256" key="7">
    <source>
        <dbReference type="ARBA" id="ARBA00022771"/>
    </source>
</evidence>
<dbReference type="CDD" id="cd03364">
    <property type="entry name" value="TOPRIM_DnaG_primases"/>
    <property type="match status" value="1"/>
</dbReference>
<dbReference type="Pfam" id="PF13155">
    <property type="entry name" value="Toprim_2"/>
    <property type="match status" value="1"/>
</dbReference>
<dbReference type="Gene3D" id="3.40.1360.10">
    <property type="match status" value="1"/>
</dbReference>
<keyword evidence="5 12" id="KW-0235">DNA replication</keyword>
<dbReference type="GO" id="GO:0000428">
    <property type="term" value="C:DNA-directed RNA polymerase complex"/>
    <property type="evidence" value="ECO:0007669"/>
    <property type="project" value="UniProtKB-KW"/>
</dbReference>
<evidence type="ECO:0000256" key="12">
    <source>
        <dbReference type="HAMAP-Rule" id="MF_00974"/>
    </source>
</evidence>
<comment type="subunit">
    <text evidence="12">Monomer. Interacts with DnaB.</text>
</comment>
<keyword evidence="10 12" id="KW-0238">DNA-binding</keyword>
<evidence type="ECO:0000256" key="3">
    <source>
        <dbReference type="ARBA" id="ARBA00022679"/>
    </source>
</evidence>
<evidence type="ECO:0000256" key="10">
    <source>
        <dbReference type="ARBA" id="ARBA00023125"/>
    </source>
</evidence>
<keyword evidence="3 12" id="KW-0808">Transferase</keyword>
<dbReference type="HAMAP" id="MF_00974">
    <property type="entry name" value="DNA_primase_DnaG"/>
    <property type="match status" value="1"/>
</dbReference>
<dbReference type="InterPro" id="IPR030846">
    <property type="entry name" value="DnaG_bac"/>
</dbReference>
<dbReference type="InterPro" id="IPR006171">
    <property type="entry name" value="TOPRIM_dom"/>
</dbReference>
<feature type="domain" description="Toprim" evidence="15">
    <location>
        <begin position="265"/>
        <end position="346"/>
    </location>
</feature>
<dbReference type="GO" id="GO:0008270">
    <property type="term" value="F:zinc ion binding"/>
    <property type="evidence" value="ECO:0007669"/>
    <property type="project" value="UniProtKB-UniRule"/>
</dbReference>
<dbReference type="FunFam" id="3.90.580.10:FF:000001">
    <property type="entry name" value="DNA primase"/>
    <property type="match status" value="1"/>
</dbReference>
<dbReference type="GO" id="GO:1990077">
    <property type="term" value="C:primosome complex"/>
    <property type="evidence" value="ECO:0007669"/>
    <property type="project" value="UniProtKB-KW"/>
</dbReference>
<evidence type="ECO:0000256" key="2">
    <source>
        <dbReference type="ARBA" id="ARBA00022515"/>
    </source>
</evidence>
<dbReference type="InterPro" id="IPR006295">
    <property type="entry name" value="DNA_primase_DnaG"/>
</dbReference>
<proteinExistence type="inferred from homology"/>
<keyword evidence="2 12" id="KW-0639">Primosome</keyword>
<evidence type="ECO:0000313" key="17">
    <source>
        <dbReference type="Proteomes" id="UP000262583"/>
    </source>
</evidence>
<comment type="catalytic activity">
    <reaction evidence="12">
        <text>ssDNA + n NTP = ssDNA/pppN(pN)n-1 hybrid + (n-1) diphosphate.</text>
        <dbReference type="EC" id="2.7.7.101"/>
    </reaction>
</comment>
<keyword evidence="11 12" id="KW-0804">Transcription</keyword>
<evidence type="ECO:0000256" key="14">
    <source>
        <dbReference type="PIRSR" id="PIRSR002811-1"/>
    </source>
</evidence>
<evidence type="ECO:0000256" key="8">
    <source>
        <dbReference type="ARBA" id="ARBA00022833"/>
    </source>
</evidence>
<dbReference type="NCBIfam" id="TIGR01391">
    <property type="entry name" value="dnaG"/>
    <property type="match status" value="1"/>
</dbReference>
<reference evidence="16 17" key="1">
    <citation type="submission" date="2018-05" db="EMBL/GenBank/DDBJ databases">
        <title>A metagenomic window into the 2 km-deep terrestrial subsurface aquifer revealed taxonomically and functionally diverse microbial community comprising novel uncultured bacterial lineages.</title>
        <authorList>
            <person name="Kadnikov V.V."/>
            <person name="Mardanov A.V."/>
            <person name="Beletsky A.V."/>
            <person name="Banks D."/>
            <person name="Pimenov N.V."/>
            <person name="Frank Y.A."/>
            <person name="Karnachuk O.V."/>
            <person name="Ravin N.V."/>
        </authorList>
    </citation>
    <scope>NUCLEOTIDE SEQUENCE [LARGE SCALE GENOMIC DNA]</scope>
    <source>
        <strain evidence="16">BY</strain>
    </source>
</reference>
<evidence type="ECO:0000313" key="16">
    <source>
        <dbReference type="EMBL" id="AXA36350.1"/>
    </source>
</evidence>
<evidence type="ECO:0000256" key="5">
    <source>
        <dbReference type="ARBA" id="ARBA00022705"/>
    </source>
</evidence>
<accession>A0A2Z4Y5B6</accession>
<dbReference type="PIRSF" id="PIRSF002811">
    <property type="entry name" value="DnaG"/>
    <property type="match status" value="1"/>
</dbReference>
<dbReference type="InterPro" id="IPR002694">
    <property type="entry name" value="Znf_CHC2"/>
</dbReference>
<dbReference type="SUPFAM" id="SSF56731">
    <property type="entry name" value="DNA primase core"/>
    <property type="match status" value="1"/>
</dbReference>
<evidence type="ECO:0000256" key="9">
    <source>
        <dbReference type="ARBA" id="ARBA00022842"/>
    </source>
</evidence>
<dbReference type="GO" id="GO:0003677">
    <property type="term" value="F:DNA binding"/>
    <property type="evidence" value="ECO:0007669"/>
    <property type="project" value="UniProtKB-KW"/>
</dbReference>
<dbReference type="InterPro" id="IPR013264">
    <property type="entry name" value="DNAG_N"/>
</dbReference>
<dbReference type="PANTHER" id="PTHR30313:SF2">
    <property type="entry name" value="DNA PRIMASE"/>
    <property type="match status" value="1"/>
</dbReference>
<dbReference type="InterPro" id="IPR037068">
    <property type="entry name" value="DNA_primase_core_N_sf"/>
</dbReference>
<protein>
    <recommendedName>
        <fullName evidence="12 13">DNA primase</fullName>
        <ecNumber evidence="12">2.7.7.101</ecNumber>
    </recommendedName>
</protein>
<feature type="zinc finger region" description="CHC2-type" evidence="12 14">
    <location>
        <begin position="38"/>
        <end position="62"/>
    </location>
</feature>
<dbReference type="InterPro" id="IPR050219">
    <property type="entry name" value="DnaG_primase"/>
</dbReference>
<dbReference type="Proteomes" id="UP000262583">
    <property type="component" value="Chromosome"/>
</dbReference>
<keyword evidence="6 12" id="KW-0479">Metal-binding</keyword>
<comment type="similarity">
    <text evidence="12 13">Belongs to the DnaG primase family.</text>
</comment>
<dbReference type="PROSITE" id="PS50880">
    <property type="entry name" value="TOPRIM"/>
    <property type="match status" value="1"/>
</dbReference>
<dbReference type="Pfam" id="PF08275">
    <property type="entry name" value="DNAG_N"/>
    <property type="match status" value="1"/>
</dbReference>
<evidence type="ECO:0000256" key="4">
    <source>
        <dbReference type="ARBA" id="ARBA00022695"/>
    </source>
</evidence>
<dbReference type="PANTHER" id="PTHR30313">
    <property type="entry name" value="DNA PRIMASE"/>
    <property type="match status" value="1"/>
</dbReference>
<dbReference type="AlphaFoldDB" id="A0A2Z4Y5B6"/>
<dbReference type="Pfam" id="PF10410">
    <property type="entry name" value="DnaB_bind"/>
    <property type="match status" value="1"/>
</dbReference>
<dbReference type="SMART" id="SM00400">
    <property type="entry name" value="ZnF_CHCC"/>
    <property type="match status" value="1"/>
</dbReference>
<dbReference type="Gene3D" id="3.90.980.10">
    <property type="entry name" value="DNA primase, catalytic core, N-terminal domain"/>
    <property type="match status" value="1"/>
</dbReference>